<reference evidence="11 12" key="1">
    <citation type="submission" date="2020-12" db="EMBL/GenBank/DDBJ databases">
        <title>Metabolic potential, ecology and presence of endohyphal bacteria is reflected in genomic diversity of Mucoromycotina.</title>
        <authorList>
            <person name="Muszewska A."/>
            <person name="Okrasinska A."/>
            <person name="Steczkiewicz K."/>
            <person name="Drgas O."/>
            <person name="Orlowska M."/>
            <person name="Perlinska-Lenart U."/>
            <person name="Aleksandrzak-Piekarczyk T."/>
            <person name="Szatraj K."/>
            <person name="Zielenkiewicz U."/>
            <person name="Pilsyk S."/>
            <person name="Malc E."/>
            <person name="Mieczkowski P."/>
            <person name="Kruszewska J.S."/>
            <person name="Biernat P."/>
            <person name="Pawlowska J."/>
        </authorList>
    </citation>
    <scope>NUCLEOTIDE SEQUENCE [LARGE SCALE GENOMIC DNA]</scope>
    <source>
        <strain evidence="11 12">CBS 142.35</strain>
    </source>
</reference>
<dbReference type="GO" id="GO:0004845">
    <property type="term" value="F:uracil phosphoribosyltransferase activity"/>
    <property type="evidence" value="ECO:0007669"/>
    <property type="project" value="UniProtKB-EC"/>
</dbReference>
<keyword evidence="5" id="KW-0021">Allosteric enzyme</keyword>
<evidence type="ECO:0000256" key="4">
    <source>
        <dbReference type="ARBA" id="ARBA00011894"/>
    </source>
</evidence>
<dbReference type="Proteomes" id="UP000646827">
    <property type="component" value="Unassembled WGS sequence"/>
</dbReference>
<dbReference type="CDD" id="cd06223">
    <property type="entry name" value="PRTases_typeI"/>
    <property type="match status" value="1"/>
</dbReference>
<evidence type="ECO:0000256" key="3">
    <source>
        <dbReference type="ARBA" id="ARBA00009516"/>
    </source>
</evidence>
<evidence type="ECO:0000256" key="5">
    <source>
        <dbReference type="ARBA" id="ARBA00022533"/>
    </source>
</evidence>
<dbReference type="Pfam" id="PF14681">
    <property type="entry name" value="UPRTase"/>
    <property type="match status" value="1"/>
</dbReference>
<dbReference type="EMBL" id="JAEPRB010000156">
    <property type="protein sequence ID" value="KAG2219994.1"/>
    <property type="molecule type" value="Genomic_DNA"/>
</dbReference>
<sequence length="214" mass="23325">MTGPNLHISQHPIVGVKLSQLREVKQNSKAVRELMSELATLVGYEATLDIGVSKDKTLTSPYESFQGTELSQRVALVPILRSGLGLVDGFLTLFPEAPVLHLGLFREKVTLQPVEYYNKLPQTPNADVCYVLDPVVATGNTAVATVNILKEWGIAGENIKFVGILASKQGITHLQEEHPDIKIYFAGVDDSLDENGYIRPGIGDSGDRLWNTAA</sequence>
<dbReference type="EC" id="2.4.2.9" evidence="4"/>
<evidence type="ECO:0000313" key="11">
    <source>
        <dbReference type="EMBL" id="KAG2219994.1"/>
    </source>
</evidence>
<keyword evidence="8" id="KW-0547">Nucleotide-binding</keyword>
<dbReference type="PANTHER" id="PTHR32315:SF4">
    <property type="entry name" value="URACIL PHOSPHORIBOSYLTRANSFERASE, CHLOROPLASTIC"/>
    <property type="match status" value="1"/>
</dbReference>
<dbReference type="AlphaFoldDB" id="A0A8H7RZQ8"/>
<evidence type="ECO:0000256" key="2">
    <source>
        <dbReference type="ARBA" id="ARBA00005180"/>
    </source>
</evidence>
<name>A0A8H7RZQ8_9FUNG</name>
<evidence type="ECO:0000256" key="9">
    <source>
        <dbReference type="ARBA" id="ARBA00023134"/>
    </source>
</evidence>
<evidence type="ECO:0000259" key="10">
    <source>
        <dbReference type="Pfam" id="PF14681"/>
    </source>
</evidence>
<evidence type="ECO:0000313" key="12">
    <source>
        <dbReference type="Proteomes" id="UP000646827"/>
    </source>
</evidence>
<gene>
    <name evidence="11" type="ORF">INT45_001893</name>
</gene>
<dbReference type="PANTHER" id="PTHR32315">
    <property type="entry name" value="ADENINE PHOSPHORIBOSYLTRANSFERASE"/>
    <property type="match status" value="1"/>
</dbReference>
<comment type="pathway">
    <text evidence="2">Pyrimidine metabolism; UMP biosynthesis via salvage pathway; UMP from uracil: step 1/1.</text>
</comment>
<comment type="similarity">
    <text evidence="3">Belongs to the UPRTase family.</text>
</comment>
<dbReference type="SUPFAM" id="SSF53271">
    <property type="entry name" value="PRTase-like"/>
    <property type="match status" value="1"/>
</dbReference>
<keyword evidence="12" id="KW-1185">Reference proteome</keyword>
<evidence type="ECO:0000256" key="1">
    <source>
        <dbReference type="ARBA" id="ARBA00001946"/>
    </source>
</evidence>
<protein>
    <recommendedName>
        <fullName evidence="4">uracil phosphoribosyltransferase</fullName>
        <ecNumber evidence="4">2.4.2.9</ecNumber>
    </recommendedName>
</protein>
<dbReference type="Gene3D" id="3.40.50.2020">
    <property type="match status" value="1"/>
</dbReference>
<dbReference type="GO" id="GO:0005525">
    <property type="term" value="F:GTP binding"/>
    <property type="evidence" value="ECO:0007669"/>
    <property type="project" value="UniProtKB-KW"/>
</dbReference>
<dbReference type="InterPro" id="IPR000836">
    <property type="entry name" value="PRTase_dom"/>
</dbReference>
<keyword evidence="6" id="KW-0328">Glycosyltransferase</keyword>
<dbReference type="InterPro" id="IPR050054">
    <property type="entry name" value="UPRTase/APRTase"/>
</dbReference>
<accession>A0A8H7RZQ8</accession>
<proteinExistence type="inferred from homology"/>
<comment type="caution">
    <text evidence="11">The sequence shown here is derived from an EMBL/GenBank/DDBJ whole genome shotgun (WGS) entry which is preliminary data.</text>
</comment>
<evidence type="ECO:0000256" key="8">
    <source>
        <dbReference type="ARBA" id="ARBA00022741"/>
    </source>
</evidence>
<dbReference type="NCBIfam" id="NF001097">
    <property type="entry name" value="PRK00129.1"/>
    <property type="match status" value="1"/>
</dbReference>
<evidence type="ECO:0000256" key="7">
    <source>
        <dbReference type="ARBA" id="ARBA00022679"/>
    </source>
</evidence>
<organism evidence="11 12">
    <name type="scientific">Circinella minor</name>
    <dbReference type="NCBI Taxonomy" id="1195481"/>
    <lineage>
        <taxon>Eukaryota</taxon>
        <taxon>Fungi</taxon>
        <taxon>Fungi incertae sedis</taxon>
        <taxon>Mucoromycota</taxon>
        <taxon>Mucoromycotina</taxon>
        <taxon>Mucoromycetes</taxon>
        <taxon>Mucorales</taxon>
        <taxon>Lichtheimiaceae</taxon>
        <taxon>Circinella</taxon>
    </lineage>
</organism>
<evidence type="ECO:0000256" key="6">
    <source>
        <dbReference type="ARBA" id="ARBA00022676"/>
    </source>
</evidence>
<dbReference type="InterPro" id="IPR029057">
    <property type="entry name" value="PRTase-like"/>
</dbReference>
<feature type="domain" description="Phosphoribosyltransferase" evidence="10">
    <location>
        <begin position="9"/>
        <end position="212"/>
    </location>
</feature>
<dbReference type="OrthoDB" id="10257085at2759"/>
<keyword evidence="7" id="KW-0808">Transferase</keyword>
<keyword evidence="9" id="KW-0342">GTP-binding</keyword>
<comment type="cofactor">
    <cofactor evidence="1">
        <name>Mg(2+)</name>
        <dbReference type="ChEBI" id="CHEBI:18420"/>
    </cofactor>
</comment>